<comment type="catalytic activity">
    <reaction evidence="16">
        <text>L-threonyl-[protein] + ATP = O-phospho-L-threonyl-[protein] + ADP + H(+)</text>
        <dbReference type="Rhea" id="RHEA:46608"/>
        <dbReference type="Rhea" id="RHEA-COMP:11060"/>
        <dbReference type="Rhea" id="RHEA-COMP:11605"/>
        <dbReference type="ChEBI" id="CHEBI:15378"/>
        <dbReference type="ChEBI" id="CHEBI:30013"/>
        <dbReference type="ChEBI" id="CHEBI:30616"/>
        <dbReference type="ChEBI" id="CHEBI:61977"/>
        <dbReference type="ChEBI" id="CHEBI:456216"/>
        <dbReference type="EC" id="2.7.11.1"/>
    </reaction>
</comment>
<dbReference type="FunFam" id="3.30.200.20:FF:000039">
    <property type="entry name" value="receptor-like protein kinase FERONIA"/>
    <property type="match status" value="1"/>
</dbReference>
<evidence type="ECO:0000256" key="18">
    <source>
        <dbReference type="PROSITE-ProRule" id="PRU10141"/>
    </source>
</evidence>
<keyword evidence="11" id="KW-0418">Kinase</keyword>
<keyword evidence="9" id="KW-0677">Repeat</keyword>
<keyword evidence="3" id="KW-0723">Serine/threonine-protein kinase</keyword>
<dbReference type="FunFam" id="3.80.10.10:FF:000129">
    <property type="entry name" value="Leucine-rich repeat receptor-like kinase"/>
    <property type="match status" value="1"/>
</dbReference>
<keyword evidence="10 18" id="KW-0547">Nucleotide-binding</keyword>
<comment type="caution">
    <text evidence="21">The sequence shown here is derived from an EMBL/GenBank/DDBJ whole genome shotgun (WGS) entry which is preliminary data.</text>
</comment>
<feature type="binding site" evidence="18">
    <location>
        <position position="328"/>
    </location>
    <ligand>
        <name>ATP</name>
        <dbReference type="ChEBI" id="CHEBI:30616"/>
    </ligand>
</feature>
<evidence type="ECO:0000256" key="10">
    <source>
        <dbReference type="ARBA" id="ARBA00022741"/>
    </source>
</evidence>
<reference evidence="21" key="1">
    <citation type="submission" date="2023-05" db="EMBL/GenBank/DDBJ databases">
        <title>Nepenthes gracilis genome sequencing.</title>
        <authorList>
            <person name="Fukushima K."/>
        </authorList>
    </citation>
    <scope>NUCLEOTIDE SEQUENCE</scope>
    <source>
        <strain evidence="21">SING2019-196</strain>
    </source>
</reference>
<keyword evidence="15" id="KW-0675">Receptor</keyword>
<comment type="catalytic activity">
    <reaction evidence="17">
        <text>L-seryl-[protein] + ATP = O-phospho-L-seryl-[protein] + ADP + H(+)</text>
        <dbReference type="Rhea" id="RHEA:17989"/>
        <dbReference type="Rhea" id="RHEA-COMP:9863"/>
        <dbReference type="Rhea" id="RHEA-COMP:11604"/>
        <dbReference type="ChEBI" id="CHEBI:15378"/>
        <dbReference type="ChEBI" id="CHEBI:29999"/>
        <dbReference type="ChEBI" id="CHEBI:30616"/>
        <dbReference type="ChEBI" id="CHEBI:83421"/>
        <dbReference type="ChEBI" id="CHEBI:456216"/>
        <dbReference type="EC" id="2.7.11.1"/>
    </reaction>
</comment>
<evidence type="ECO:0000256" key="1">
    <source>
        <dbReference type="ARBA" id="ARBA00004167"/>
    </source>
</evidence>
<evidence type="ECO:0000256" key="5">
    <source>
        <dbReference type="ARBA" id="ARBA00022614"/>
    </source>
</evidence>
<keyword evidence="12 18" id="KW-0067">ATP-binding</keyword>
<dbReference type="InterPro" id="IPR001245">
    <property type="entry name" value="Ser-Thr/Tyr_kinase_cat_dom"/>
</dbReference>
<keyword evidence="14 19" id="KW-0472">Membrane</keyword>
<evidence type="ECO:0000256" key="19">
    <source>
        <dbReference type="SAM" id="Phobius"/>
    </source>
</evidence>
<keyword evidence="6" id="KW-0808">Transferase</keyword>
<proteinExistence type="predicted"/>
<keyword evidence="7 19" id="KW-0812">Transmembrane</keyword>
<dbReference type="PROSITE" id="PS50011">
    <property type="entry name" value="PROTEIN_KINASE_DOM"/>
    <property type="match status" value="1"/>
</dbReference>
<dbReference type="Pfam" id="PF00560">
    <property type="entry name" value="LRR_1"/>
    <property type="match status" value="2"/>
</dbReference>
<keyword evidence="5" id="KW-0433">Leucine-rich repeat</keyword>
<dbReference type="InterPro" id="IPR032675">
    <property type="entry name" value="LRR_dom_sf"/>
</dbReference>
<dbReference type="Pfam" id="PF12819">
    <property type="entry name" value="Malectin_like"/>
    <property type="match status" value="1"/>
</dbReference>
<comment type="subcellular location">
    <subcellularLocation>
        <location evidence="1">Membrane</location>
        <topology evidence="1">Single-pass membrane protein</topology>
    </subcellularLocation>
</comment>
<gene>
    <name evidence="21" type="ORF">Nepgr_019470</name>
</gene>
<dbReference type="Pfam" id="PF07714">
    <property type="entry name" value="PK_Tyr_Ser-Thr"/>
    <property type="match status" value="1"/>
</dbReference>
<evidence type="ECO:0000256" key="16">
    <source>
        <dbReference type="ARBA" id="ARBA00047899"/>
    </source>
</evidence>
<dbReference type="Proteomes" id="UP001279734">
    <property type="component" value="Unassembled WGS sequence"/>
</dbReference>
<sequence length="594" mass="66321">MRAAITPIADGNILELNWTRTDPTDEFYIFLHFAELEKLQENQSREFDIIYNDSPPFGPLVPPYLEALTDYRTAPLSGSDLAFNIKKTEQSTLPPILNAFELYMVKQFSQLVTNQGDVDAMLEIKSTYSLMKNWQGDPCSPRAYLWDGVHCTFDNVNALIITSLDLSSNNLTGQIPEALAELIHLATLNLSGNKLSGSIPRPLLERSKTGSLSLSFNDNPDLCQNMSCTNKEKKTVTVPIVASVAAFLVLLAAIGAVLFGLKKRRLKEHWSNRANVRKPAYTVKGGLARFTHLEIMDMTKGLERRLGRGSFGTVYYGELKDGTQVAVKMLAPSIQGSEQFQTEIELLIAIRHKNLVSLVGYCDEENKLALIYECRRIELETKRLQIAIDAAQGLDYLHCGCRPPIVHRDVKTRNILLNENLQAKVADFGLSKILPDEEESYVSTRVIGTAGYLDPEYHVTKQLNEKSDVFSFGVVLLELITGQAAVIKSSTIRTNLVHWVSPMLDRGDIWSIVDERLQEVHSPNSIWRAVDVAMACVKPTAVERPTMSNLVTELKECLAMEMDAGIDGNIGDRNSDFDEMKPVIPYTAIAPRVR</sequence>
<dbReference type="EC" id="2.7.11.1" evidence="2"/>
<evidence type="ECO:0000313" key="22">
    <source>
        <dbReference type="Proteomes" id="UP001279734"/>
    </source>
</evidence>
<evidence type="ECO:0000256" key="3">
    <source>
        <dbReference type="ARBA" id="ARBA00022527"/>
    </source>
</evidence>
<dbReference type="FunFam" id="1.10.510.10:FF:000146">
    <property type="entry name" value="LRR receptor-like serine/threonine-protein kinase IOS1"/>
    <property type="match status" value="1"/>
</dbReference>
<dbReference type="Gene3D" id="3.30.200.20">
    <property type="entry name" value="Phosphorylase Kinase, domain 1"/>
    <property type="match status" value="1"/>
</dbReference>
<dbReference type="InterPro" id="IPR017441">
    <property type="entry name" value="Protein_kinase_ATP_BS"/>
</dbReference>
<evidence type="ECO:0000256" key="12">
    <source>
        <dbReference type="ARBA" id="ARBA00022840"/>
    </source>
</evidence>
<evidence type="ECO:0000256" key="17">
    <source>
        <dbReference type="ARBA" id="ARBA00048679"/>
    </source>
</evidence>
<dbReference type="PANTHER" id="PTHR45631">
    <property type="entry name" value="OS07G0107800 PROTEIN-RELATED"/>
    <property type="match status" value="1"/>
</dbReference>
<evidence type="ECO:0000256" key="8">
    <source>
        <dbReference type="ARBA" id="ARBA00022729"/>
    </source>
</evidence>
<dbReference type="InterPro" id="IPR024788">
    <property type="entry name" value="Malectin-like_Carb-bd_dom"/>
</dbReference>
<dbReference type="Gene3D" id="1.10.510.10">
    <property type="entry name" value="Transferase(Phosphotransferase) domain 1"/>
    <property type="match status" value="1"/>
</dbReference>
<evidence type="ECO:0000313" key="21">
    <source>
        <dbReference type="EMBL" id="GMH17629.1"/>
    </source>
</evidence>
<evidence type="ECO:0000256" key="15">
    <source>
        <dbReference type="ARBA" id="ARBA00023170"/>
    </source>
</evidence>
<evidence type="ECO:0000256" key="2">
    <source>
        <dbReference type="ARBA" id="ARBA00012513"/>
    </source>
</evidence>
<evidence type="ECO:0000256" key="9">
    <source>
        <dbReference type="ARBA" id="ARBA00022737"/>
    </source>
</evidence>
<evidence type="ECO:0000256" key="7">
    <source>
        <dbReference type="ARBA" id="ARBA00022692"/>
    </source>
</evidence>
<evidence type="ECO:0000256" key="6">
    <source>
        <dbReference type="ARBA" id="ARBA00022679"/>
    </source>
</evidence>
<organism evidence="21 22">
    <name type="scientific">Nepenthes gracilis</name>
    <name type="common">Slender pitcher plant</name>
    <dbReference type="NCBI Taxonomy" id="150966"/>
    <lineage>
        <taxon>Eukaryota</taxon>
        <taxon>Viridiplantae</taxon>
        <taxon>Streptophyta</taxon>
        <taxon>Embryophyta</taxon>
        <taxon>Tracheophyta</taxon>
        <taxon>Spermatophyta</taxon>
        <taxon>Magnoliopsida</taxon>
        <taxon>eudicotyledons</taxon>
        <taxon>Gunneridae</taxon>
        <taxon>Pentapetalae</taxon>
        <taxon>Caryophyllales</taxon>
        <taxon>Nepenthaceae</taxon>
        <taxon>Nepenthes</taxon>
    </lineage>
</organism>
<dbReference type="Gene3D" id="3.80.10.10">
    <property type="entry name" value="Ribonuclease Inhibitor"/>
    <property type="match status" value="1"/>
</dbReference>
<dbReference type="InterPro" id="IPR000719">
    <property type="entry name" value="Prot_kinase_dom"/>
</dbReference>
<dbReference type="SUPFAM" id="SSF56112">
    <property type="entry name" value="Protein kinase-like (PK-like)"/>
    <property type="match status" value="1"/>
</dbReference>
<dbReference type="GO" id="GO:0016020">
    <property type="term" value="C:membrane"/>
    <property type="evidence" value="ECO:0007669"/>
    <property type="project" value="UniProtKB-SubCell"/>
</dbReference>
<name>A0AAD3SVX5_NEPGR</name>
<feature type="domain" description="Protein kinase" evidence="20">
    <location>
        <begin position="300"/>
        <end position="558"/>
    </location>
</feature>
<keyword evidence="22" id="KW-1185">Reference proteome</keyword>
<dbReference type="EMBL" id="BSYO01000018">
    <property type="protein sequence ID" value="GMH17629.1"/>
    <property type="molecule type" value="Genomic_DNA"/>
</dbReference>
<evidence type="ECO:0000256" key="11">
    <source>
        <dbReference type="ARBA" id="ARBA00022777"/>
    </source>
</evidence>
<dbReference type="InterPro" id="IPR011009">
    <property type="entry name" value="Kinase-like_dom_sf"/>
</dbReference>
<dbReference type="PROSITE" id="PS00107">
    <property type="entry name" value="PROTEIN_KINASE_ATP"/>
    <property type="match status" value="1"/>
</dbReference>
<dbReference type="PROSITE" id="PS00108">
    <property type="entry name" value="PROTEIN_KINASE_ST"/>
    <property type="match status" value="1"/>
</dbReference>
<feature type="transmembrane region" description="Helical" evidence="19">
    <location>
        <begin position="236"/>
        <end position="261"/>
    </location>
</feature>
<evidence type="ECO:0000259" key="20">
    <source>
        <dbReference type="PROSITE" id="PS50011"/>
    </source>
</evidence>
<dbReference type="InterPro" id="IPR001611">
    <property type="entry name" value="Leu-rich_rpt"/>
</dbReference>
<evidence type="ECO:0000256" key="14">
    <source>
        <dbReference type="ARBA" id="ARBA00023136"/>
    </source>
</evidence>
<dbReference type="AlphaFoldDB" id="A0AAD3SVX5"/>
<evidence type="ECO:0000256" key="13">
    <source>
        <dbReference type="ARBA" id="ARBA00022989"/>
    </source>
</evidence>
<dbReference type="GO" id="GO:0004674">
    <property type="term" value="F:protein serine/threonine kinase activity"/>
    <property type="evidence" value="ECO:0007669"/>
    <property type="project" value="UniProtKB-KW"/>
</dbReference>
<evidence type="ECO:0000256" key="4">
    <source>
        <dbReference type="ARBA" id="ARBA00022553"/>
    </source>
</evidence>
<dbReference type="InterPro" id="IPR008271">
    <property type="entry name" value="Ser/Thr_kinase_AS"/>
</dbReference>
<keyword evidence="13 19" id="KW-1133">Transmembrane helix</keyword>
<dbReference type="PRINTS" id="PR00019">
    <property type="entry name" value="LEURICHRPT"/>
</dbReference>
<dbReference type="SMART" id="SM00220">
    <property type="entry name" value="S_TKc"/>
    <property type="match status" value="1"/>
</dbReference>
<accession>A0AAD3SVX5</accession>
<keyword evidence="8" id="KW-0732">Signal</keyword>
<keyword evidence="4" id="KW-0597">Phosphoprotein</keyword>
<dbReference type="SUPFAM" id="SSF52058">
    <property type="entry name" value="L domain-like"/>
    <property type="match status" value="1"/>
</dbReference>
<protein>
    <recommendedName>
        <fullName evidence="2">non-specific serine/threonine protein kinase</fullName>
        <ecNumber evidence="2">2.7.11.1</ecNumber>
    </recommendedName>
</protein>
<dbReference type="GO" id="GO:0005524">
    <property type="term" value="F:ATP binding"/>
    <property type="evidence" value="ECO:0007669"/>
    <property type="project" value="UniProtKB-UniRule"/>
</dbReference>
<dbReference type="PANTHER" id="PTHR45631:SF215">
    <property type="entry name" value="PROTEIN KINASE DOMAIN-CONTAINING PROTEIN"/>
    <property type="match status" value="1"/>
</dbReference>